<reference evidence="1" key="1">
    <citation type="journal article" date="2024" name="Gigascience">
        <title>Chromosome-level genome of the poultry shaft louse Menopon gallinae provides insight into the host-switching and adaptive evolution of parasitic lice.</title>
        <authorList>
            <person name="Xu Y."/>
            <person name="Ma L."/>
            <person name="Liu S."/>
            <person name="Liang Y."/>
            <person name="Liu Q."/>
            <person name="He Z."/>
            <person name="Tian L."/>
            <person name="Duan Y."/>
            <person name="Cai W."/>
            <person name="Li H."/>
            <person name="Song F."/>
        </authorList>
    </citation>
    <scope>NUCLEOTIDE SEQUENCE</scope>
    <source>
        <strain evidence="1">Cailab_2023a</strain>
    </source>
</reference>
<evidence type="ECO:0008006" key="2">
    <source>
        <dbReference type="Google" id="ProtNLM"/>
    </source>
</evidence>
<protein>
    <recommendedName>
        <fullName evidence="2">Outer dense fiber protein 3B</fullName>
    </recommendedName>
</protein>
<sequence length="220" mass="23575">MMGECGGRTPGPAYALATLTGYVGHDYSKNRAPAYSLGLRPTRLPIGQTPGPYKIGNVDRNGRYPNLGWTMESKARNRVYSIGPGPLAYAPEKMRYYTPAYSLGLRTTCNLKPFGPSAADYYPQPLGTGPAYTIGSARRATSKFSPPGPQAATPLERYKPKAPAFSMGLKGRGPASGSPGPGPKYYPGNCCHKTSHAYSFGLKHSKCAPPLITYEDTDLC</sequence>
<dbReference type="EMBL" id="JARGDH010000001">
    <property type="protein sequence ID" value="KAL0278702.1"/>
    <property type="molecule type" value="Genomic_DNA"/>
</dbReference>
<name>A0AAW2I9B1_9NEOP</name>
<dbReference type="Pfam" id="PF07004">
    <property type="entry name" value="SHIPPO-rpt"/>
    <property type="match status" value="2"/>
</dbReference>
<gene>
    <name evidence="1" type="ORF">PYX00_000447</name>
</gene>
<accession>A0AAW2I9B1</accession>
<organism evidence="1">
    <name type="scientific">Menopon gallinae</name>
    <name type="common">poultry shaft louse</name>
    <dbReference type="NCBI Taxonomy" id="328185"/>
    <lineage>
        <taxon>Eukaryota</taxon>
        <taxon>Metazoa</taxon>
        <taxon>Ecdysozoa</taxon>
        <taxon>Arthropoda</taxon>
        <taxon>Hexapoda</taxon>
        <taxon>Insecta</taxon>
        <taxon>Pterygota</taxon>
        <taxon>Neoptera</taxon>
        <taxon>Paraneoptera</taxon>
        <taxon>Psocodea</taxon>
        <taxon>Troctomorpha</taxon>
        <taxon>Phthiraptera</taxon>
        <taxon>Amblycera</taxon>
        <taxon>Menoponidae</taxon>
        <taxon>Menopon</taxon>
    </lineage>
</organism>
<evidence type="ECO:0000313" key="1">
    <source>
        <dbReference type="EMBL" id="KAL0278702.1"/>
    </source>
</evidence>
<comment type="caution">
    <text evidence="1">The sequence shown here is derived from an EMBL/GenBank/DDBJ whole genome shotgun (WGS) entry which is preliminary data.</text>
</comment>
<proteinExistence type="predicted"/>
<dbReference type="InterPro" id="IPR010736">
    <property type="entry name" value="SHIPPO-rpt"/>
</dbReference>
<dbReference type="AlphaFoldDB" id="A0AAW2I9B1"/>